<reference evidence="2 3" key="1">
    <citation type="submission" date="2019-08" db="EMBL/GenBank/DDBJ databases">
        <title>Formosa sediminis sp. nov., isolated from marine sediment.</title>
        <authorList>
            <person name="Cao W.R."/>
        </authorList>
    </citation>
    <scope>NUCLEOTIDE SEQUENCE [LARGE SCALE GENOMIC DNA]</scope>
    <source>
        <strain evidence="2 3">1494</strain>
    </source>
</reference>
<dbReference type="InterPro" id="IPR005079">
    <property type="entry name" value="Peptidase_C45_hydrolase"/>
</dbReference>
<evidence type="ECO:0000313" key="2">
    <source>
        <dbReference type="EMBL" id="TYA55285.1"/>
    </source>
</evidence>
<evidence type="ECO:0000313" key="3">
    <source>
        <dbReference type="Proteomes" id="UP000324550"/>
    </source>
</evidence>
<evidence type="ECO:0000259" key="1">
    <source>
        <dbReference type="Pfam" id="PF03417"/>
    </source>
</evidence>
<dbReference type="PROSITE" id="PS51257">
    <property type="entry name" value="PROKAR_LIPOPROTEIN"/>
    <property type="match status" value="1"/>
</dbReference>
<sequence>MKHLITAILLLLLLACNNKTEKKEQVQLEVEKPAKVEMLADNQLRYLELSGTPYERGLTHGTLLKKEIHEVIQFLKDDIKESTGQDPDAYISSFLESTHFEASIAQYTPELIEELKGISDGSEIDYNTLLMHQLPDEYWIDKLALQMHKCSSFGVDKSVNNPSMTAQNMDIPTYYHGYQTVIKIKEDSGKQMMFLTIPGFLGLTGMNNKDVSVNVNTLLHLANNNSGLPVTFMVRGLVSKETQEEAINFLLETAHASGQNYIIGGPEKVYDFECSANEKVAFRPFNNAMFTYHTNFPLANKDYNQTMVNGVEQFGITWEESMTCERYPSFEKRFTKETTNITVEDIKEVLSSRDNDGRDVVSNESTYASIIYVLSNNPEFIIAPGKPHEVGFIVLNFE</sequence>
<proteinExistence type="predicted"/>
<dbReference type="InterPro" id="IPR047801">
    <property type="entry name" value="Peptidase_C45"/>
</dbReference>
<dbReference type="Pfam" id="PF03417">
    <property type="entry name" value="AAT"/>
    <property type="match status" value="1"/>
</dbReference>
<dbReference type="Gene3D" id="3.60.60.10">
    <property type="entry name" value="Penicillin V Acylase, Chain A"/>
    <property type="match status" value="1"/>
</dbReference>
<accession>A0A5D0G8Q2</accession>
<dbReference type="Proteomes" id="UP000324550">
    <property type="component" value="Unassembled WGS sequence"/>
</dbReference>
<feature type="domain" description="Peptidase C45 hydrolase" evidence="1">
    <location>
        <begin position="164"/>
        <end position="297"/>
    </location>
</feature>
<protein>
    <recommendedName>
        <fullName evidence="1">Peptidase C45 hydrolase domain-containing protein</fullName>
    </recommendedName>
</protein>
<name>A0A5D0G8Q2_9FLAO</name>
<gene>
    <name evidence="2" type="ORF">FVF61_07525</name>
</gene>
<dbReference type="EMBL" id="VSFC01000039">
    <property type="protein sequence ID" value="TYA55285.1"/>
    <property type="molecule type" value="Genomic_DNA"/>
</dbReference>
<dbReference type="Gene3D" id="1.10.10.2120">
    <property type="match status" value="1"/>
</dbReference>
<dbReference type="PANTHER" id="PTHR34180:SF1">
    <property type="entry name" value="BETA-ALANYL-DOPAMINE_CARCININE HYDROLASE"/>
    <property type="match status" value="1"/>
</dbReference>
<dbReference type="OrthoDB" id="8109453at2"/>
<keyword evidence="3" id="KW-1185">Reference proteome</keyword>
<dbReference type="PANTHER" id="PTHR34180">
    <property type="entry name" value="PEPTIDASE C45"/>
    <property type="match status" value="1"/>
</dbReference>
<dbReference type="InterPro" id="IPR047794">
    <property type="entry name" value="C45_proenzyme-like"/>
</dbReference>
<comment type="caution">
    <text evidence="2">The sequence shown here is derived from an EMBL/GenBank/DDBJ whole genome shotgun (WGS) entry which is preliminary data.</text>
</comment>
<organism evidence="2 3">
    <name type="scientific">Formosa maritima</name>
    <dbReference type="NCBI Taxonomy" id="2592046"/>
    <lineage>
        <taxon>Bacteria</taxon>
        <taxon>Pseudomonadati</taxon>
        <taxon>Bacteroidota</taxon>
        <taxon>Flavobacteriia</taxon>
        <taxon>Flavobacteriales</taxon>
        <taxon>Flavobacteriaceae</taxon>
        <taxon>Formosa</taxon>
    </lineage>
</organism>
<dbReference type="RefSeq" id="WP_148454950.1">
    <property type="nucleotide sequence ID" value="NZ_VSFC01000039.1"/>
</dbReference>
<dbReference type="NCBIfam" id="NF040521">
    <property type="entry name" value="C45_proenzyme"/>
    <property type="match status" value="1"/>
</dbReference>
<dbReference type="AlphaFoldDB" id="A0A5D0G8Q2"/>